<proteinExistence type="predicted"/>
<evidence type="ECO:0008006" key="3">
    <source>
        <dbReference type="Google" id="ProtNLM"/>
    </source>
</evidence>
<dbReference type="EMBL" id="JAJISD010000002">
    <property type="protein sequence ID" value="MCC8428688.1"/>
    <property type="molecule type" value="Genomic_DNA"/>
</dbReference>
<accession>A0ABS8KSQ3</accession>
<evidence type="ECO:0000313" key="2">
    <source>
        <dbReference type="Proteomes" id="UP001198862"/>
    </source>
</evidence>
<protein>
    <recommendedName>
        <fullName evidence="3">CN hydrolase domain-containing protein</fullName>
    </recommendedName>
</protein>
<dbReference type="RefSeq" id="WP_230549900.1">
    <property type="nucleotide sequence ID" value="NZ_JAJISD010000002.1"/>
</dbReference>
<organism evidence="1 2">
    <name type="scientific">Reyranella aquatilis</name>
    <dbReference type="NCBI Taxonomy" id="2035356"/>
    <lineage>
        <taxon>Bacteria</taxon>
        <taxon>Pseudomonadati</taxon>
        <taxon>Pseudomonadota</taxon>
        <taxon>Alphaproteobacteria</taxon>
        <taxon>Hyphomicrobiales</taxon>
        <taxon>Reyranellaceae</taxon>
        <taxon>Reyranella</taxon>
    </lineage>
</organism>
<name>A0ABS8KSQ3_9HYPH</name>
<reference evidence="1 2" key="1">
    <citation type="submission" date="2021-11" db="EMBL/GenBank/DDBJ databases">
        <authorList>
            <person name="Lee D.-H."/>
            <person name="Kim S.-B."/>
        </authorList>
    </citation>
    <scope>NUCLEOTIDE SEQUENCE [LARGE SCALE GENOMIC DNA]</scope>
    <source>
        <strain evidence="1 2">KCTC 52223</strain>
    </source>
</reference>
<evidence type="ECO:0000313" key="1">
    <source>
        <dbReference type="EMBL" id="MCC8428688.1"/>
    </source>
</evidence>
<sequence>MTYRKVQFIAYRIYTGAAVGADGMGTHFVGPRDPVSDLSVRLDLMTEAIHAAANSPDINRDPSVLKVFVAPEFYFRPRTGAYPDNGLLGAMGAAPTRGTIMGELSAKLHGPDWKDWLFVFGTAMVENRMAGEPRKPPGEIEMLNLALVQKGDRSLVVQKKRRGSEDWMDFPDVSPVAEDVKGFGGQWPSYFEGAFPLSYSEELNDRVLPGRGIDRGGIVRLDGITFGIEICADHGFERLRGIAMESGDVYAQIQIVPACGTWIVDARVATLKGGLIFGVDGAMKTLVASPAKSESGYHSELKMVTSENSRPPLAKGSTPTLEAFPVLATVRRIHSELAKVQEVFWLPPDNQPELAIYGSVPIPSEVTA</sequence>
<gene>
    <name evidence="1" type="ORF">LJ725_06920</name>
</gene>
<comment type="caution">
    <text evidence="1">The sequence shown here is derived from an EMBL/GenBank/DDBJ whole genome shotgun (WGS) entry which is preliminary data.</text>
</comment>
<keyword evidence="2" id="KW-1185">Reference proteome</keyword>
<dbReference type="Proteomes" id="UP001198862">
    <property type="component" value="Unassembled WGS sequence"/>
</dbReference>